<name>A0A1H1Q012_9MICO</name>
<protein>
    <recommendedName>
        <fullName evidence="1">RNA-directed DNA polymerase</fullName>
        <ecNumber evidence="1">2.7.7.49</ecNumber>
    </recommendedName>
</protein>
<proteinExistence type="inferred from homology"/>
<evidence type="ECO:0000256" key="5">
    <source>
        <dbReference type="ARBA" id="ARBA00022842"/>
    </source>
</evidence>
<evidence type="ECO:0000256" key="4">
    <source>
        <dbReference type="ARBA" id="ARBA00022723"/>
    </source>
</evidence>
<dbReference type="EMBL" id="LT629734">
    <property type="protein sequence ID" value="SDS16714.1"/>
    <property type="molecule type" value="Genomic_DNA"/>
</dbReference>
<evidence type="ECO:0000256" key="9">
    <source>
        <dbReference type="ARBA" id="ARBA00048173"/>
    </source>
</evidence>
<evidence type="ECO:0000256" key="6">
    <source>
        <dbReference type="ARBA" id="ARBA00022918"/>
    </source>
</evidence>
<dbReference type="Proteomes" id="UP000199649">
    <property type="component" value="Chromosome I"/>
</dbReference>
<reference evidence="12" key="1">
    <citation type="submission" date="2016-10" db="EMBL/GenBank/DDBJ databases">
        <authorList>
            <person name="Varghese N."/>
            <person name="Submissions S."/>
        </authorList>
    </citation>
    <scope>NUCLEOTIDE SEQUENCE [LARGE SCALE GENOMIC DNA]</scope>
    <source>
        <strain evidence="12">DSM 22965</strain>
    </source>
</reference>
<evidence type="ECO:0000259" key="10">
    <source>
        <dbReference type="PROSITE" id="PS50878"/>
    </source>
</evidence>
<evidence type="ECO:0000256" key="8">
    <source>
        <dbReference type="ARBA" id="ARBA00034120"/>
    </source>
</evidence>
<keyword evidence="5" id="KW-0460">Magnesium</keyword>
<keyword evidence="4" id="KW-0479">Metal-binding</keyword>
<dbReference type="PROSITE" id="PS50878">
    <property type="entry name" value="RT_POL"/>
    <property type="match status" value="1"/>
</dbReference>
<dbReference type="GO" id="GO:0046872">
    <property type="term" value="F:metal ion binding"/>
    <property type="evidence" value="ECO:0007669"/>
    <property type="project" value="UniProtKB-KW"/>
</dbReference>
<dbReference type="AlphaFoldDB" id="A0A1H1Q012"/>
<dbReference type="GO" id="GO:0003964">
    <property type="term" value="F:RNA-directed DNA polymerase activity"/>
    <property type="evidence" value="ECO:0007669"/>
    <property type="project" value="UniProtKB-KW"/>
</dbReference>
<dbReference type="InterPro" id="IPR000123">
    <property type="entry name" value="Reverse_transcriptase_msDNA"/>
</dbReference>
<evidence type="ECO:0000256" key="1">
    <source>
        <dbReference type="ARBA" id="ARBA00012493"/>
    </source>
</evidence>
<evidence type="ECO:0000313" key="11">
    <source>
        <dbReference type="EMBL" id="SDS16714.1"/>
    </source>
</evidence>
<keyword evidence="7" id="KW-0051">Antiviral defense</keyword>
<keyword evidence="12" id="KW-1185">Reference proteome</keyword>
<dbReference type="PRINTS" id="PR00866">
    <property type="entry name" value="RNADNAPOLMS"/>
</dbReference>
<dbReference type="GO" id="GO:0051607">
    <property type="term" value="P:defense response to virus"/>
    <property type="evidence" value="ECO:0007669"/>
    <property type="project" value="UniProtKB-KW"/>
</dbReference>
<dbReference type="InterPro" id="IPR000477">
    <property type="entry name" value="RT_dom"/>
</dbReference>
<dbReference type="GO" id="GO:0003723">
    <property type="term" value="F:RNA binding"/>
    <property type="evidence" value="ECO:0007669"/>
    <property type="project" value="InterPro"/>
</dbReference>
<keyword evidence="2" id="KW-0808">Transferase</keyword>
<gene>
    <name evidence="11" type="ORF">SAMN04489719_1693</name>
</gene>
<dbReference type="CDD" id="cd03487">
    <property type="entry name" value="RT_Bac_retron_II"/>
    <property type="match status" value="1"/>
</dbReference>
<keyword evidence="6 11" id="KW-0695">RNA-directed DNA polymerase</keyword>
<dbReference type="InterPro" id="IPR043502">
    <property type="entry name" value="DNA/RNA_pol_sf"/>
</dbReference>
<dbReference type="InterPro" id="IPR051083">
    <property type="entry name" value="GrpII_Intron_Splice-Mob/Def"/>
</dbReference>
<dbReference type="PANTHER" id="PTHR34047">
    <property type="entry name" value="NUCLEAR INTRON MATURASE 1, MITOCHONDRIAL-RELATED"/>
    <property type="match status" value="1"/>
</dbReference>
<keyword evidence="3" id="KW-0548">Nucleotidyltransferase</keyword>
<evidence type="ECO:0000313" key="12">
    <source>
        <dbReference type="Proteomes" id="UP000199649"/>
    </source>
</evidence>
<dbReference type="Pfam" id="PF00078">
    <property type="entry name" value="RVT_1"/>
    <property type="match status" value="1"/>
</dbReference>
<accession>A0A1H1Q012</accession>
<dbReference type="PANTHER" id="PTHR34047:SF7">
    <property type="entry name" value="RNA-DIRECTED DNA POLYMERASE"/>
    <property type="match status" value="1"/>
</dbReference>
<dbReference type="EC" id="2.7.7.49" evidence="1"/>
<organism evidence="11 12">
    <name type="scientific">Agrococcus carbonis</name>
    <dbReference type="NCBI Taxonomy" id="684552"/>
    <lineage>
        <taxon>Bacteria</taxon>
        <taxon>Bacillati</taxon>
        <taxon>Actinomycetota</taxon>
        <taxon>Actinomycetes</taxon>
        <taxon>Micrococcales</taxon>
        <taxon>Microbacteriaceae</taxon>
        <taxon>Agrococcus</taxon>
    </lineage>
</organism>
<evidence type="ECO:0000256" key="3">
    <source>
        <dbReference type="ARBA" id="ARBA00022695"/>
    </source>
</evidence>
<comment type="similarity">
    <text evidence="8">Belongs to the bacterial reverse transcriptase family.</text>
</comment>
<dbReference type="SUPFAM" id="SSF56672">
    <property type="entry name" value="DNA/RNA polymerases"/>
    <property type="match status" value="1"/>
</dbReference>
<evidence type="ECO:0000256" key="2">
    <source>
        <dbReference type="ARBA" id="ARBA00022679"/>
    </source>
</evidence>
<sequence length="397" mass="44270">MESPHLYRSKAPIGLDPAVIERAIRLSTTQSANGVQPILTLKHLANQAGVGFVFLERVCDRSIDPYVIYGVRKRVGSSRRMIAAPEEQLRVVQRWLLDHVFTNMHVHSSAFAYVKGRSAPMAARLHLGANWMLKLDVRNFFHAFDERQVYDVLAGTGYSDLVRLQVARISTRHVREYLPWLPEKYRESRSQEGASAARFAHTAAEIDAFELTALPHDGGSRLGYLPQGAPSSGAISNLLSRELDRDLAELGISRGLVYTRYADDIALSASTPFSRKEAEALMHDASRALRKHGLEPNHTKTRIVRPGLPIELLGVRVDGEYTRVSRRVREKIEFHIRAIEKFGLAAHAAHAGFGDAIGCANHVIGLVRYAHDVEPQRAGAYFARIERAIPGLQVRPL</sequence>
<comment type="catalytic activity">
    <reaction evidence="9">
        <text>DNA(n) + a 2'-deoxyribonucleoside 5'-triphosphate = DNA(n+1) + diphosphate</text>
        <dbReference type="Rhea" id="RHEA:22508"/>
        <dbReference type="Rhea" id="RHEA-COMP:17339"/>
        <dbReference type="Rhea" id="RHEA-COMP:17340"/>
        <dbReference type="ChEBI" id="CHEBI:33019"/>
        <dbReference type="ChEBI" id="CHEBI:61560"/>
        <dbReference type="ChEBI" id="CHEBI:173112"/>
        <dbReference type="EC" id="2.7.7.49"/>
    </reaction>
</comment>
<evidence type="ECO:0000256" key="7">
    <source>
        <dbReference type="ARBA" id="ARBA00023118"/>
    </source>
</evidence>
<feature type="domain" description="Reverse transcriptase" evidence="10">
    <location>
        <begin position="52"/>
        <end position="317"/>
    </location>
</feature>